<dbReference type="PANTHER" id="PTHR43677:SF4">
    <property type="entry name" value="QUINONE OXIDOREDUCTASE-LIKE PROTEIN 2"/>
    <property type="match status" value="1"/>
</dbReference>
<dbReference type="InterPro" id="IPR036291">
    <property type="entry name" value="NAD(P)-bd_dom_sf"/>
</dbReference>
<dbReference type="GO" id="GO:0016491">
    <property type="term" value="F:oxidoreductase activity"/>
    <property type="evidence" value="ECO:0007669"/>
    <property type="project" value="InterPro"/>
</dbReference>
<dbReference type="PANTHER" id="PTHR43677">
    <property type="entry name" value="SHORT-CHAIN DEHYDROGENASE/REDUCTASE"/>
    <property type="match status" value="1"/>
</dbReference>
<dbReference type="Pfam" id="PF08240">
    <property type="entry name" value="ADH_N"/>
    <property type="match status" value="1"/>
</dbReference>
<dbReference type="AlphaFoldDB" id="A0A5C8ZPN5"/>
<comment type="caution">
    <text evidence="2">The sequence shown here is derived from an EMBL/GenBank/DDBJ whole genome shotgun (WGS) entry which is preliminary data.</text>
</comment>
<dbReference type="Pfam" id="PF00107">
    <property type="entry name" value="ADH_zinc_N"/>
    <property type="match status" value="1"/>
</dbReference>
<feature type="domain" description="Enoyl reductase (ER)" evidence="1">
    <location>
        <begin position="10"/>
        <end position="322"/>
    </location>
</feature>
<dbReference type="InterPro" id="IPR020843">
    <property type="entry name" value="ER"/>
</dbReference>
<dbReference type="Gene3D" id="3.90.180.10">
    <property type="entry name" value="Medium-chain alcohol dehydrogenases, catalytic domain"/>
    <property type="match status" value="1"/>
</dbReference>
<dbReference type="RefSeq" id="WP_148070189.1">
    <property type="nucleotide sequence ID" value="NZ_VRZA01000010.1"/>
</dbReference>
<dbReference type="InterPro" id="IPR011032">
    <property type="entry name" value="GroES-like_sf"/>
</dbReference>
<dbReference type="CDD" id="cd08241">
    <property type="entry name" value="QOR1"/>
    <property type="match status" value="1"/>
</dbReference>
<sequence>MKAVLCKELGPPDSLQLREIDIDPPAADEVQIRIDACGINFPDLLMIEGKYQERPPLPFIPCGEVAGTVCATGGSVSSFNIGDPVMAVTYRGGLAERINVRADSVIRRPASMPATVAAGFPGVYATSYHALKQRAALQPGETLLVLGAAGGVGLAAVQLGLGMGARVIAAVGSEDKAAALREMGVHDVINYQTADLKEQIKTLTDGRGVDVVYDPVGGDLFDTAVRCIAWNGRLLVVGFATGRIPELPVNLALLKGLAVVGVFYGRFEKEQPALAEQNMAELLQLYVDGRIAPVVHQVFPLQDYATALNALTTRKVVGKVVVETGTLDAHD</sequence>
<dbReference type="Proteomes" id="UP000321039">
    <property type="component" value="Unassembled WGS sequence"/>
</dbReference>
<name>A0A5C8ZPN5_9GAMM</name>
<evidence type="ECO:0000313" key="2">
    <source>
        <dbReference type="EMBL" id="TXS89497.1"/>
    </source>
</evidence>
<protein>
    <submittedName>
        <fullName evidence="2">NADPH:quinone oxidoreductase family protein</fullName>
    </submittedName>
</protein>
<gene>
    <name evidence="2" type="ORF">FV139_19600</name>
</gene>
<keyword evidence="3" id="KW-1185">Reference proteome</keyword>
<dbReference type="InterPro" id="IPR051397">
    <property type="entry name" value="Zn-ADH-like_protein"/>
</dbReference>
<dbReference type="InterPro" id="IPR013154">
    <property type="entry name" value="ADH-like_N"/>
</dbReference>
<proteinExistence type="predicted"/>
<reference evidence="2 3" key="1">
    <citation type="submission" date="2019-08" db="EMBL/GenBank/DDBJ databases">
        <title>Parahaliea maris sp. nov., isolated from the surface seawater.</title>
        <authorList>
            <person name="Liu Y."/>
        </authorList>
    </citation>
    <scope>NUCLEOTIDE SEQUENCE [LARGE SCALE GENOMIC DNA]</scope>
    <source>
        <strain evidence="2 3">HSLHS9</strain>
    </source>
</reference>
<dbReference type="SUPFAM" id="SSF50129">
    <property type="entry name" value="GroES-like"/>
    <property type="match status" value="1"/>
</dbReference>
<evidence type="ECO:0000313" key="3">
    <source>
        <dbReference type="Proteomes" id="UP000321039"/>
    </source>
</evidence>
<accession>A0A5C8ZPN5</accession>
<dbReference type="SUPFAM" id="SSF51735">
    <property type="entry name" value="NAD(P)-binding Rossmann-fold domains"/>
    <property type="match status" value="1"/>
</dbReference>
<dbReference type="Gene3D" id="3.40.50.720">
    <property type="entry name" value="NAD(P)-binding Rossmann-like Domain"/>
    <property type="match status" value="1"/>
</dbReference>
<dbReference type="EMBL" id="VRZA01000010">
    <property type="protein sequence ID" value="TXS89497.1"/>
    <property type="molecule type" value="Genomic_DNA"/>
</dbReference>
<evidence type="ECO:0000259" key="1">
    <source>
        <dbReference type="SMART" id="SM00829"/>
    </source>
</evidence>
<organism evidence="2 3">
    <name type="scientific">Parahaliea maris</name>
    <dbReference type="NCBI Taxonomy" id="2716870"/>
    <lineage>
        <taxon>Bacteria</taxon>
        <taxon>Pseudomonadati</taxon>
        <taxon>Pseudomonadota</taxon>
        <taxon>Gammaproteobacteria</taxon>
        <taxon>Cellvibrionales</taxon>
        <taxon>Halieaceae</taxon>
        <taxon>Parahaliea</taxon>
    </lineage>
</organism>
<dbReference type="InterPro" id="IPR013149">
    <property type="entry name" value="ADH-like_C"/>
</dbReference>
<dbReference type="SMART" id="SM00829">
    <property type="entry name" value="PKS_ER"/>
    <property type="match status" value="1"/>
</dbReference>